<evidence type="ECO:0000256" key="1">
    <source>
        <dbReference type="ARBA" id="ARBA00008779"/>
    </source>
</evidence>
<keyword evidence="3" id="KW-0378">Hydrolase</keyword>
<gene>
    <name evidence="7" type="ORF">SCARR_02485</name>
</gene>
<dbReference type="InterPro" id="IPR017850">
    <property type="entry name" value="Alkaline_phosphatase_core_sf"/>
</dbReference>
<dbReference type="Proteomes" id="UP000346198">
    <property type="component" value="Unassembled WGS sequence"/>
</dbReference>
<evidence type="ECO:0000256" key="5">
    <source>
        <dbReference type="SAM" id="SignalP"/>
    </source>
</evidence>
<feature type="domain" description="Sulfatase N-terminal" evidence="6">
    <location>
        <begin position="202"/>
        <end position="636"/>
    </location>
</feature>
<dbReference type="InterPro" id="IPR024607">
    <property type="entry name" value="Sulfatase_CS"/>
</dbReference>
<sequence length="872" mass="96176">MNKHLYRLGGVLLLALNAYATEFVFKGTDAATASVSPGSVVVGGTATATTYTVSGVDLDGDSTNDSFTVTINAAGSSAITFTDRYLIGGNALTPGETFTVSYGGISGTLSSGSVVQANSFTFDSLKMIGWQPSNNEAYTITQSGVTSAVQTANRYTELSTNNFTVNAYDNGGATAFNPDYFAFTVDVLDYSPPLPPTTANGRNLIWIITDEHNLRTLGCYRDTMSSEMAEMWGEGFVVETPLLDSMADNGVLFTRMHASRAVCTPSRAAMFTGQYPLSLGIPNNSNTVGDGKYLRANVTTIFDVLKDAGYLTGYVGKWHLSEGGKPFENTPWGKWWEPYPEDDTNDTYGILVNKFMFNGGHDKWYGIVEDGLPATANGTTDPTSNGDPYLVNRNLISPTGAYDAWGQPLYSDGNTTNVKFSTDWLTDRTIDFINEFKSGAYNTIGTTYTSFFHVLSIPDPHTTDSSRPPYSTMYTNMTFELPRTWLNPNYNSADPYTPYLDNPSWMSADGTAADLYDPLDTGVYTIQDRIAQYFGMVKCIDDNVGRLIAHLENVGILQDTVLMFSSDHGDMFGEHRRVNKDTPHDMSMRIPCIVVDGSQLLTTVTNMAPLIPRGIIVEESGNNTDWLETFLSLLDVNNIPDTHGRDLTPLLDPSTAAGWHDVSVQSQGWMAATDSRYKLVLDAASDNATWLFDLERDPKEFTNYVDHADYEGVVRKLAHGIRDYMAVHPEDVDPDRITECNRLLSGWDRYEEVYALTEGQAGDDDKDGLSNVYEYTFGTDPLDPNNTNETPVIQINPINGWVTLSHQIRSPKDSTIPYTVEWRTNLVSGVSWSGTWDSVATNYPAASIGFERIEHTVELDRDELFFRLKANP</sequence>
<dbReference type="GO" id="GO:0046872">
    <property type="term" value="F:metal ion binding"/>
    <property type="evidence" value="ECO:0007669"/>
    <property type="project" value="UniProtKB-KW"/>
</dbReference>
<dbReference type="InterPro" id="IPR000917">
    <property type="entry name" value="Sulfatase_N"/>
</dbReference>
<keyword evidence="8" id="KW-1185">Reference proteome</keyword>
<evidence type="ECO:0000256" key="2">
    <source>
        <dbReference type="ARBA" id="ARBA00022723"/>
    </source>
</evidence>
<dbReference type="AlphaFoldDB" id="A0A6C2UJL6"/>
<name>A0A6C2UJL6_9BACT</name>
<reference evidence="7 8" key="1">
    <citation type="submission" date="2019-04" db="EMBL/GenBank/DDBJ databases">
        <authorList>
            <person name="Van Vliet M D."/>
        </authorList>
    </citation>
    <scope>NUCLEOTIDE SEQUENCE [LARGE SCALE GENOMIC DNA]</scope>
    <source>
        <strain evidence="7 8">F21</strain>
    </source>
</reference>
<dbReference type="EMBL" id="CAAHFH010000001">
    <property type="protein sequence ID" value="VGO20422.1"/>
    <property type="molecule type" value="Genomic_DNA"/>
</dbReference>
<organism evidence="7 8">
    <name type="scientific">Pontiella sulfatireligans</name>
    <dbReference type="NCBI Taxonomy" id="2750658"/>
    <lineage>
        <taxon>Bacteria</taxon>
        <taxon>Pseudomonadati</taxon>
        <taxon>Kiritimatiellota</taxon>
        <taxon>Kiritimatiellia</taxon>
        <taxon>Kiritimatiellales</taxon>
        <taxon>Pontiellaceae</taxon>
        <taxon>Pontiella</taxon>
    </lineage>
</organism>
<dbReference type="Pfam" id="PF00884">
    <property type="entry name" value="Sulfatase"/>
    <property type="match status" value="1"/>
</dbReference>
<proteinExistence type="inferred from homology"/>
<feature type="chain" id="PRO_5028820222" evidence="5">
    <location>
        <begin position="21"/>
        <end position="872"/>
    </location>
</feature>
<keyword evidence="5" id="KW-0732">Signal</keyword>
<dbReference type="PROSITE" id="PS00523">
    <property type="entry name" value="SULFATASE_1"/>
    <property type="match status" value="1"/>
</dbReference>
<dbReference type="PANTHER" id="PTHR42693:SF53">
    <property type="entry name" value="ENDO-4-O-SULFATASE"/>
    <property type="match status" value="1"/>
</dbReference>
<protein>
    <submittedName>
        <fullName evidence="7">Arylsulfatase</fullName>
    </submittedName>
</protein>
<feature type="signal peptide" evidence="5">
    <location>
        <begin position="1"/>
        <end position="20"/>
    </location>
</feature>
<dbReference type="Gene3D" id="3.40.720.10">
    <property type="entry name" value="Alkaline Phosphatase, subunit A"/>
    <property type="match status" value="1"/>
</dbReference>
<dbReference type="SUPFAM" id="SSF53649">
    <property type="entry name" value="Alkaline phosphatase-like"/>
    <property type="match status" value="1"/>
</dbReference>
<comment type="similarity">
    <text evidence="1">Belongs to the sulfatase family.</text>
</comment>
<evidence type="ECO:0000313" key="7">
    <source>
        <dbReference type="EMBL" id="VGO20422.1"/>
    </source>
</evidence>
<evidence type="ECO:0000313" key="8">
    <source>
        <dbReference type="Proteomes" id="UP000346198"/>
    </source>
</evidence>
<dbReference type="RefSeq" id="WP_136061842.1">
    <property type="nucleotide sequence ID" value="NZ_CAAHFH010000001.1"/>
</dbReference>
<dbReference type="InterPro" id="IPR050738">
    <property type="entry name" value="Sulfatase"/>
</dbReference>
<keyword evidence="4" id="KW-0106">Calcium</keyword>
<evidence type="ECO:0000256" key="3">
    <source>
        <dbReference type="ARBA" id="ARBA00022801"/>
    </source>
</evidence>
<accession>A0A6C2UJL6</accession>
<dbReference type="GO" id="GO:0004065">
    <property type="term" value="F:arylsulfatase activity"/>
    <property type="evidence" value="ECO:0007669"/>
    <property type="project" value="TreeGrafter"/>
</dbReference>
<keyword evidence="2" id="KW-0479">Metal-binding</keyword>
<evidence type="ECO:0000256" key="4">
    <source>
        <dbReference type="ARBA" id="ARBA00022837"/>
    </source>
</evidence>
<dbReference type="PANTHER" id="PTHR42693">
    <property type="entry name" value="ARYLSULFATASE FAMILY MEMBER"/>
    <property type="match status" value="1"/>
</dbReference>
<evidence type="ECO:0000259" key="6">
    <source>
        <dbReference type="Pfam" id="PF00884"/>
    </source>
</evidence>
<dbReference type="PROSITE" id="PS00149">
    <property type="entry name" value="SULFATASE_2"/>
    <property type="match status" value="1"/>
</dbReference>